<dbReference type="Proteomes" id="UP001055879">
    <property type="component" value="Linkage Group LG18"/>
</dbReference>
<dbReference type="EMBL" id="CM042064">
    <property type="protein sequence ID" value="KAI3665025.1"/>
    <property type="molecule type" value="Genomic_DNA"/>
</dbReference>
<proteinExistence type="predicted"/>
<name>A0ACB8XEQ2_ARCLA</name>
<accession>A0ACB8XEQ2</accession>
<organism evidence="1 2">
    <name type="scientific">Arctium lappa</name>
    <name type="common">Greater burdock</name>
    <name type="synonym">Lappa major</name>
    <dbReference type="NCBI Taxonomy" id="4217"/>
    <lineage>
        <taxon>Eukaryota</taxon>
        <taxon>Viridiplantae</taxon>
        <taxon>Streptophyta</taxon>
        <taxon>Embryophyta</taxon>
        <taxon>Tracheophyta</taxon>
        <taxon>Spermatophyta</taxon>
        <taxon>Magnoliopsida</taxon>
        <taxon>eudicotyledons</taxon>
        <taxon>Gunneridae</taxon>
        <taxon>Pentapetalae</taxon>
        <taxon>asterids</taxon>
        <taxon>campanulids</taxon>
        <taxon>Asterales</taxon>
        <taxon>Asteraceae</taxon>
        <taxon>Carduoideae</taxon>
        <taxon>Cardueae</taxon>
        <taxon>Arctiinae</taxon>
        <taxon>Arctium</taxon>
    </lineage>
</organism>
<evidence type="ECO:0000313" key="2">
    <source>
        <dbReference type="Proteomes" id="UP001055879"/>
    </source>
</evidence>
<evidence type="ECO:0000313" key="1">
    <source>
        <dbReference type="EMBL" id="KAI3665025.1"/>
    </source>
</evidence>
<reference evidence="1 2" key="2">
    <citation type="journal article" date="2022" name="Mol. Ecol. Resour.">
        <title>The genomes of chicory, endive, great burdock and yacon provide insights into Asteraceae paleo-polyploidization history and plant inulin production.</title>
        <authorList>
            <person name="Fan W."/>
            <person name="Wang S."/>
            <person name="Wang H."/>
            <person name="Wang A."/>
            <person name="Jiang F."/>
            <person name="Liu H."/>
            <person name="Zhao H."/>
            <person name="Xu D."/>
            <person name="Zhang Y."/>
        </authorList>
    </citation>
    <scope>NUCLEOTIDE SEQUENCE [LARGE SCALE GENOMIC DNA]</scope>
    <source>
        <strain evidence="2">cv. Niubang</strain>
    </source>
</reference>
<sequence>MPSFCCKMFPAKPPSSFTIIRLFLLLILFIFIFNFYSRAILEDEQNLNLRLSSQHSVAQQLPLPSEKLWEAPFSAGLHPCVNPTSTYQAFQEGDHYITVRSNGGLNQMRTGIADMVAVSRMMNATLIIPELDKRSFWQDKSIFSDIFDEDHFIDSLKQDVRVLKKLPPELLSIPRARKHFTSWAGLGYYEEMTKLWADYQVIHVAKSDSRLANNDLPLDIQRLRCRALYHALRFSPSIESFGKKLVERLRAHGGRYISLHLRYEKDMLAFSGCTYGLSAAESEQLRLLRENTNHWKVKKINSTEQRISGLCPLTPKEVGIFLQALGYPQSTVVYIAAGEIYGGKAHLSELTSRFPNVVFKETIATEEELRIYSNHASQTAALDYMISLESDVFIPTHSGNMARALEGHRRFVGHRKTVSPDRKGLVDIFDKLESGQLKEGLTLQQLVEHLHEKRQGAPRKREGAPDGIKGRARYKAEESFYQNPYPECICSSKHRYR</sequence>
<protein>
    <submittedName>
        <fullName evidence="1">Uncharacterized protein</fullName>
    </submittedName>
</protein>
<reference evidence="2" key="1">
    <citation type="journal article" date="2022" name="Mol. Ecol. Resour.">
        <title>The genomes of chicory, endive, great burdock and yacon provide insights into Asteraceae palaeo-polyploidization history and plant inulin production.</title>
        <authorList>
            <person name="Fan W."/>
            <person name="Wang S."/>
            <person name="Wang H."/>
            <person name="Wang A."/>
            <person name="Jiang F."/>
            <person name="Liu H."/>
            <person name="Zhao H."/>
            <person name="Xu D."/>
            <person name="Zhang Y."/>
        </authorList>
    </citation>
    <scope>NUCLEOTIDE SEQUENCE [LARGE SCALE GENOMIC DNA]</scope>
    <source>
        <strain evidence="2">cv. Niubang</strain>
    </source>
</reference>
<gene>
    <name evidence="1" type="ORF">L6452_43641</name>
</gene>
<keyword evidence="2" id="KW-1185">Reference proteome</keyword>
<comment type="caution">
    <text evidence="1">The sequence shown here is derived from an EMBL/GenBank/DDBJ whole genome shotgun (WGS) entry which is preliminary data.</text>
</comment>